<sequence length="135" mass="15526">MKKLLLGFMFICACTTNYAYTKNINVSKSEEAYITANFRTLFGKKRICQSIGRTYINFPAIYDGKRSDLNKALLNLIKKSGNYVPQGSEPEGSDPYIGEVGYWYFNNCEVFPSGIRKIKALEHFYNHMIYFEPEG</sequence>
<name>A0AB39V319_9FUSO</name>
<evidence type="ECO:0000313" key="2">
    <source>
        <dbReference type="EMBL" id="XDU62047.1"/>
    </source>
</evidence>
<dbReference type="KEGG" id="lala:AB8B28_10430"/>
<protein>
    <submittedName>
        <fullName evidence="2">Uncharacterized protein</fullName>
    </submittedName>
</protein>
<dbReference type="EMBL" id="CP165647">
    <property type="protein sequence ID" value="XDU62047.1"/>
    <property type="molecule type" value="Genomic_DNA"/>
</dbReference>
<reference evidence="2" key="1">
    <citation type="submission" date="2024-07" db="EMBL/GenBank/DDBJ databases">
        <authorList>
            <person name="Li X.-J."/>
            <person name="Wang X."/>
        </authorList>
    </citation>
    <scope>NUCLEOTIDE SEQUENCE</scope>
    <source>
        <strain evidence="2">HSP-536</strain>
    </source>
</reference>
<dbReference type="RefSeq" id="WP_369715676.1">
    <property type="nucleotide sequence ID" value="NZ_CP165647.1"/>
</dbReference>
<gene>
    <name evidence="2" type="ORF">AB8B28_10430</name>
</gene>
<feature type="signal peptide" evidence="1">
    <location>
        <begin position="1"/>
        <end position="19"/>
    </location>
</feature>
<accession>A0AB39V319</accession>
<proteinExistence type="predicted"/>
<keyword evidence="1" id="KW-0732">Signal</keyword>
<dbReference type="AlphaFoldDB" id="A0AB39V319"/>
<organism evidence="2">
    <name type="scientific">Leptotrichia alba</name>
    <dbReference type="NCBI Taxonomy" id="3239304"/>
    <lineage>
        <taxon>Bacteria</taxon>
        <taxon>Fusobacteriati</taxon>
        <taxon>Fusobacteriota</taxon>
        <taxon>Fusobacteriia</taxon>
        <taxon>Fusobacteriales</taxon>
        <taxon>Leptotrichiaceae</taxon>
        <taxon>Leptotrichia</taxon>
    </lineage>
</organism>
<evidence type="ECO:0000256" key="1">
    <source>
        <dbReference type="SAM" id="SignalP"/>
    </source>
</evidence>
<feature type="chain" id="PRO_5044210834" evidence="1">
    <location>
        <begin position="20"/>
        <end position="135"/>
    </location>
</feature>